<feature type="chain" id="PRO_5046186544" description="Secretion system C-terminal sorting domain-containing protein" evidence="1">
    <location>
        <begin position="25"/>
        <end position="813"/>
    </location>
</feature>
<gene>
    <name evidence="2" type="ORF">GCM10011378_12400</name>
</gene>
<evidence type="ECO:0008006" key="4">
    <source>
        <dbReference type="Google" id="ProtNLM"/>
    </source>
</evidence>
<proteinExistence type="predicted"/>
<dbReference type="EMBL" id="BMGS01000003">
    <property type="protein sequence ID" value="GGG37601.1"/>
    <property type="molecule type" value="Genomic_DNA"/>
</dbReference>
<dbReference type="Proteomes" id="UP000601361">
    <property type="component" value="Unassembled WGS sequence"/>
</dbReference>
<keyword evidence="3" id="KW-1185">Reference proteome</keyword>
<dbReference type="NCBIfam" id="TIGR04183">
    <property type="entry name" value="Por_Secre_tail"/>
    <property type="match status" value="1"/>
</dbReference>
<sequence length="813" mass="84947">MKAPVTRLLSLLALMACAASTAQAQYVFKDKPTNDGSSKGLAPYVQTFDALSGTNGVFTNNVTLPGVYAGFTLNRYGTQEFPTSIRTTPTAIFYDRTIPPDNGSQGKTVNPDGTAAGAGWYHFGAATSSPDRALGGIAATSTDTGVGYIGIRLQNSSGTLIKNLEVAYAMEQWYNSGKMDEARVRVWYRKLPASATPEQKAALVSGTWTEIGDLMVNAPSTAAVIASSDGNSATNRRVARAKLIGGGSSPFGAGLADGEEIMIRWSYVFNSTSNGNGLSLDDVTITPETNIFYSTTTGHLNDKASWGVNADGTGTHPGNFNLDNTTFYVRGNTAGVSRQGTGAALSLKGTNTKLVVGRPGEPATLYLGSNDNLSATVDVTAGSTLQIDKLTSGITLGALATTSTVEYLNTAATGTQTVDGGSYGILKLTGTGAKQLGSNALVINKVSFSSTGLSALTLRDFDLTILKEGSVETLAGSGLFVTNGKGGLRQTVTSTGAEVNFPVAVTADLNDYTPVVLSQTAATSEDTYKVRVGNNVYRSYDANENGAEPLTIGVVKKTWFVSEEVPGNSDITLQAFWTTKDEGTNFQANNAFIDHYTTGASWDGVRDTPSPIIRGNMKGSKKGGVKKFSPFGVTSQSRGVLPVQLVAFGAARIGATVSCNWRTAAELHNAGFIVERSANGQAFTAIGTVAGHGITNQSQQYRFLDTAPLPGTSYYRLRQRDTDGTEALSQVVVVAAAEVAAAHVVPNPGSTRFQVLLPGDAAALGAEVLNVLGARVATVAPDGTFDLTRQPAGIYVVRLGTAQGSQSIRVVKE</sequence>
<evidence type="ECO:0000313" key="2">
    <source>
        <dbReference type="EMBL" id="GGG37601.1"/>
    </source>
</evidence>
<accession>A0ABQ1WM12</accession>
<evidence type="ECO:0000313" key="3">
    <source>
        <dbReference type="Proteomes" id="UP000601361"/>
    </source>
</evidence>
<protein>
    <recommendedName>
        <fullName evidence="4">Secretion system C-terminal sorting domain-containing protein</fullName>
    </recommendedName>
</protein>
<comment type="caution">
    <text evidence="2">The sequence shown here is derived from an EMBL/GenBank/DDBJ whole genome shotgun (WGS) entry which is preliminary data.</text>
</comment>
<name>A0ABQ1WM12_9BACT</name>
<reference evidence="3" key="1">
    <citation type="journal article" date="2019" name="Int. J. Syst. Evol. Microbiol.">
        <title>The Global Catalogue of Microorganisms (GCM) 10K type strain sequencing project: providing services to taxonomists for standard genome sequencing and annotation.</title>
        <authorList>
            <consortium name="The Broad Institute Genomics Platform"/>
            <consortium name="The Broad Institute Genome Sequencing Center for Infectious Disease"/>
            <person name="Wu L."/>
            <person name="Ma J."/>
        </authorList>
    </citation>
    <scope>NUCLEOTIDE SEQUENCE [LARGE SCALE GENOMIC DNA]</scope>
    <source>
        <strain evidence="3">CGMCC 1.12990</strain>
    </source>
</reference>
<keyword evidence="1" id="KW-0732">Signal</keyword>
<evidence type="ECO:0000256" key="1">
    <source>
        <dbReference type="SAM" id="SignalP"/>
    </source>
</evidence>
<organism evidence="2 3">
    <name type="scientific">Hymenobacter glacieicola</name>
    <dbReference type="NCBI Taxonomy" id="1562124"/>
    <lineage>
        <taxon>Bacteria</taxon>
        <taxon>Pseudomonadati</taxon>
        <taxon>Bacteroidota</taxon>
        <taxon>Cytophagia</taxon>
        <taxon>Cytophagales</taxon>
        <taxon>Hymenobacteraceae</taxon>
        <taxon>Hymenobacter</taxon>
    </lineage>
</organism>
<dbReference type="InterPro" id="IPR026444">
    <property type="entry name" value="Secre_tail"/>
</dbReference>
<feature type="signal peptide" evidence="1">
    <location>
        <begin position="1"/>
        <end position="24"/>
    </location>
</feature>